<protein>
    <submittedName>
        <fullName evidence="10">GMPS ATP-PPase domain-containing protein</fullName>
    </submittedName>
</protein>
<feature type="compositionally biased region" description="Polar residues" evidence="7">
    <location>
        <begin position="128"/>
        <end position="137"/>
    </location>
</feature>
<keyword evidence="3 6" id="KW-0332">GMP biosynthesis</keyword>
<dbReference type="InterPro" id="IPR017926">
    <property type="entry name" value="GATASE"/>
</dbReference>
<keyword evidence="9" id="KW-1185">Reference proteome</keyword>
<dbReference type="GO" id="GO:0005524">
    <property type="term" value="F:ATP binding"/>
    <property type="evidence" value="ECO:0007669"/>
    <property type="project" value="UniProtKB-UniRule"/>
</dbReference>
<feature type="domain" description="GMPS ATP-PPase" evidence="8">
    <location>
        <begin position="446"/>
        <end position="646"/>
    </location>
</feature>
<keyword evidence="5 6" id="KW-0067">ATP-binding</keyword>
<dbReference type="SUPFAM" id="SSF52317">
    <property type="entry name" value="Class I glutamine amidotransferase-like"/>
    <property type="match status" value="1"/>
</dbReference>
<dbReference type="InterPro" id="IPR029062">
    <property type="entry name" value="Class_I_gatase-like"/>
</dbReference>
<dbReference type="GO" id="GO:0003921">
    <property type="term" value="F:GMP synthase activity"/>
    <property type="evidence" value="ECO:0007669"/>
    <property type="project" value="InterPro"/>
</dbReference>
<dbReference type="InterPro" id="IPR014729">
    <property type="entry name" value="Rossmann-like_a/b/a_fold"/>
</dbReference>
<dbReference type="InterPro" id="IPR025777">
    <property type="entry name" value="GMPS_ATP_PPase_dom"/>
</dbReference>
<dbReference type="Gene3D" id="3.30.300.10">
    <property type="match status" value="2"/>
</dbReference>
<organism evidence="9 10">
    <name type="scientific">Steinernema glaseri</name>
    <dbReference type="NCBI Taxonomy" id="37863"/>
    <lineage>
        <taxon>Eukaryota</taxon>
        <taxon>Metazoa</taxon>
        <taxon>Ecdysozoa</taxon>
        <taxon>Nematoda</taxon>
        <taxon>Chromadorea</taxon>
        <taxon>Rhabditida</taxon>
        <taxon>Tylenchina</taxon>
        <taxon>Panagrolaimomorpha</taxon>
        <taxon>Strongyloidoidea</taxon>
        <taxon>Steinernematidae</taxon>
        <taxon>Steinernema</taxon>
    </lineage>
</organism>
<reference evidence="10" key="1">
    <citation type="submission" date="2016-11" db="UniProtKB">
        <authorList>
            <consortium name="WormBaseParasite"/>
        </authorList>
    </citation>
    <scope>IDENTIFICATION</scope>
</reference>
<dbReference type="Pfam" id="PF00117">
    <property type="entry name" value="GATase"/>
    <property type="match status" value="1"/>
</dbReference>
<dbReference type="GO" id="GO:0005829">
    <property type="term" value="C:cytosol"/>
    <property type="evidence" value="ECO:0007669"/>
    <property type="project" value="TreeGrafter"/>
</dbReference>
<evidence type="ECO:0000313" key="9">
    <source>
        <dbReference type="Proteomes" id="UP000095287"/>
    </source>
</evidence>
<sequence>MCLRGTQPSNCSKIGSRNSTQQPQLPLNDSSVIVTLDQHDRKRPEPHRIAEVVSSTCSTEGSSAFVASNSKNRIHATAENSISLVVKSPLLNGPKIAVHQASTAGKPTRNVIASPLRTIEYQPMKRSGSPSLLTNNKTSEKNSEDADVEPPLAKLSARADSLASCQSAVPDSFFRDCLDRGSASSLRTSEVQECTVMADISSLMDELVDNVSSLFEGGMCLNADSDTTKKGENLIIKKFTNGQKCPFEARSVNKIAILDSSMKFGMLLDRKVRKCGYYSDTLPMNTKAVDVLTQGFEAVIIGGDLNNCYANECQVDPQLFTCGIPVLGICQGFHAVNTHFGGRSGKGVIVDDGEETVVMDITSPLFEGLSSTELVYLRKGECVKSDTVAKSCSVIATSSSGNVAGIANVANRIYAVQFQPEHDLTECGLKLLKNFLHKICGFPPLYDLDYREAECIYKIQESLGENSALVLASGGLISTVSIKILQKALGHDRVHAVHIDTGLNRYNESEEVIKTLAENGIHVHFLPLEQDFLGAEIMNDSGRFMWMRSACSADDKKKLVVESFVTAKNKIIKQLALNYYDTCLIQATQRSDLIRREFREKLFQDFSDDYIDIPHSNVYHPLQDFYRDELMELAEKYRLSEDIVNRYPFPAAGLASRIICSEGPYLDCDYELIQERLCWLCEMWRVPLEGMQDNPELEETINNLSADEFAFLRSQDFELEASLIPMKVRGYTGGCRKDSYIVALSTNADPIPWTFIAFFATIIPKIIPSITRVVFAFGKKISHNVDDLTESNVNLITATKLRRADKVANMTLAGYLYDDIPAPGLKDCRKKIKEMPVMLLPIHFDRPEFTFPSRNWSVCLRPVVYSDYGTVKPAVPGVDLPESTVLKMAERVKSTVPFINRVLLDLTSFPPGTTEWE</sequence>
<keyword evidence="4 6" id="KW-0658">Purine biosynthesis</keyword>
<evidence type="ECO:0000256" key="2">
    <source>
        <dbReference type="ARBA" id="ARBA00022741"/>
    </source>
</evidence>
<dbReference type="PROSITE" id="PS51273">
    <property type="entry name" value="GATASE_TYPE_1"/>
    <property type="match status" value="1"/>
</dbReference>
<dbReference type="AlphaFoldDB" id="A0A1I7ZME7"/>
<dbReference type="Proteomes" id="UP000095287">
    <property type="component" value="Unplaced"/>
</dbReference>
<dbReference type="PROSITE" id="PS51553">
    <property type="entry name" value="GMPS_ATP_PPASE"/>
    <property type="match status" value="1"/>
</dbReference>
<accession>A0A1I7ZME7</accession>
<proteinExistence type="predicted"/>
<dbReference type="PANTHER" id="PTHR11922">
    <property type="entry name" value="GMP SYNTHASE-RELATED"/>
    <property type="match status" value="1"/>
</dbReference>
<dbReference type="SUPFAM" id="SSF52402">
    <property type="entry name" value="Adenine nucleotide alpha hydrolases-like"/>
    <property type="match status" value="1"/>
</dbReference>
<dbReference type="SUPFAM" id="SSF54810">
    <property type="entry name" value="GMP synthetase C-terminal dimerisation domain"/>
    <property type="match status" value="1"/>
</dbReference>
<feature type="region of interest" description="Disordered" evidence="7">
    <location>
        <begin position="1"/>
        <end position="29"/>
    </location>
</feature>
<dbReference type="Gene3D" id="3.40.50.880">
    <property type="match status" value="1"/>
</dbReference>
<evidence type="ECO:0000256" key="6">
    <source>
        <dbReference type="PROSITE-ProRule" id="PRU00886"/>
    </source>
</evidence>
<evidence type="ECO:0000256" key="4">
    <source>
        <dbReference type="ARBA" id="ARBA00022755"/>
    </source>
</evidence>
<dbReference type="WBParaSite" id="L893_g27638.t1">
    <property type="protein sequence ID" value="L893_g27638.t1"/>
    <property type="gene ID" value="L893_g27638"/>
</dbReference>
<evidence type="ECO:0000256" key="5">
    <source>
        <dbReference type="ARBA" id="ARBA00022840"/>
    </source>
</evidence>
<feature type="region of interest" description="Disordered" evidence="7">
    <location>
        <begin position="123"/>
        <end position="149"/>
    </location>
</feature>
<feature type="binding site" evidence="6">
    <location>
        <begin position="473"/>
        <end position="479"/>
    </location>
    <ligand>
        <name>ATP</name>
        <dbReference type="ChEBI" id="CHEBI:30616"/>
    </ligand>
</feature>
<evidence type="ECO:0000256" key="7">
    <source>
        <dbReference type="SAM" id="MobiDB-lite"/>
    </source>
</evidence>
<evidence type="ECO:0000256" key="3">
    <source>
        <dbReference type="ARBA" id="ARBA00022749"/>
    </source>
</evidence>
<evidence type="ECO:0000259" key="8">
    <source>
        <dbReference type="PROSITE" id="PS51553"/>
    </source>
</evidence>
<name>A0A1I7ZME7_9BILA</name>
<keyword evidence="2 6" id="KW-0547">Nucleotide-binding</keyword>
<dbReference type="UniPathway" id="UPA00189">
    <property type="reaction ID" value="UER00296"/>
</dbReference>
<evidence type="ECO:0000313" key="10">
    <source>
        <dbReference type="WBParaSite" id="L893_g27638.t1"/>
    </source>
</evidence>
<evidence type="ECO:0000256" key="1">
    <source>
        <dbReference type="ARBA" id="ARBA00022598"/>
    </source>
</evidence>
<dbReference type="PANTHER" id="PTHR11922:SF2">
    <property type="entry name" value="GMP SYNTHASE [GLUTAMINE-HYDROLYZING]"/>
    <property type="match status" value="1"/>
</dbReference>
<keyword evidence="1" id="KW-0436">Ligase</keyword>
<dbReference type="Gene3D" id="3.40.50.620">
    <property type="entry name" value="HUPs"/>
    <property type="match status" value="1"/>
</dbReference>